<dbReference type="Proteomes" id="UP000515823">
    <property type="component" value="Chromosome"/>
</dbReference>
<feature type="domain" description="Aminotransferase class I/classII large" evidence="6">
    <location>
        <begin position="30"/>
        <end position="386"/>
    </location>
</feature>
<dbReference type="GO" id="GO:0006520">
    <property type="term" value="P:amino acid metabolic process"/>
    <property type="evidence" value="ECO:0007669"/>
    <property type="project" value="InterPro"/>
</dbReference>
<evidence type="ECO:0000313" key="7">
    <source>
        <dbReference type="EMBL" id="QNM06013.1"/>
    </source>
</evidence>
<evidence type="ECO:0000313" key="8">
    <source>
        <dbReference type="Proteomes" id="UP000515823"/>
    </source>
</evidence>
<dbReference type="EMBL" id="CP060634">
    <property type="protein sequence ID" value="QNM06013.1"/>
    <property type="molecule type" value="Genomic_DNA"/>
</dbReference>
<keyword evidence="4 7" id="KW-0808">Transferase</keyword>
<dbReference type="GO" id="GO:0008483">
    <property type="term" value="F:transaminase activity"/>
    <property type="evidence" value="ECO:0007669"/>
    <property type="project" value="UniProtKB-KW"/>
</dbReference>
<dbReference type="SUPFAM" id="SSF53383">
    <property type="entry name" value="PLP-dependent transferases"/>
    <property type="match status" value="1"/>
</dbReference>
<evidence type="ECO:0000259" key="6">
    <source>
        <dbReference type="Pfam" id="PF00155"/>
    </source>
</evidence>
<name>A0A7G9G5D1_9FIRM</name>
<dbReference type="InterPro" id="IPR004839">
    <property type="entry name" value="Aminotransferase_I/II_large"/>
</dbReference>
<comment type="cofactor">
    <cofactor evidence="1">
        <name>pyridoxal 5'-phosphate</name>
        <dbReference type="ChEBI" id="CHEBI:597326"/>
    </cofactor>
</comment>
<proteinExistence type="inferred from homology"/>
<dbReference type="FunFam" id="3.40.640.10:FF:000033">
    <property type="entry name" value="Aspartate aminotransferase"/>
    <property type="match status" value="1"/>
</dbReference>
<dbReference type="InterPro" id="IPR050596">
    <property type="entry name" value="AspAT/PAT-like"/>
</dbReference>
<dbReference type="CDD" id="cd00609">
    <property type="entry name" value="AAT_like"/>
    <property type="match status" value="1"/>
</dbReference>
<dbReference type="Pfam" id="PF00155">
    <property type="entry name" value="Aminotran_1_2"/>
    <property type="match status" value="1"/>
</dbReference>
<accession>A0A7G9G5D1</accession>
<dbReference type="Gene3D" id="3.40.640.10">
    <property type="entry name" value="Type I PLP-dependent aspartate aminotransferase-like (Major domain)"/>
    <property type="match status" value="1"/>
</dbReference>
<evidence type="ECO:0000256" key="5">
    <source>
        <dbReference type="ARBA" id="ARBA00022898"/>
    </source>
</evidence>
<dbReference type="PANTHER" id="PTHR46383">
    <property type="entry name" value="ASPARTATE AMINOTRANSFERASE"/>
    <property type="match status" value="1"/>
</dbReference>
<evidence type="ECO:0000256" key="1">
    <source>
        <dbReference type="ARBA" id="ARBA00001933"/>
    </source>
</evidence>
<sequence>MLSKIAQNITPSATCELEGVVSDMKAAGVDVIGLNAGEPDFDTPENIRDACKKALDEGKTRYINVPGIPALRKAICEKLKRDNGVEYTPAQICVSTGAKQALNNAIMAVVNAGDEVIIPMPGWVSYVEIVKLVGAVPVCVDTKEDFQLDLDAIEKAITPKTAAIMINTPNNPTGAVYTRESLEKLAELAIKHDFYIVSDEVYEKLIYNGKKHECVASFSEGAYNHTVIINGMSKAFAMTGWRCGYTAAPADIAAGISAIQGHTTSNSTTFVQWASLEALEKNDGTIKEMVGEYAKRKDYTYGRLTGMEGITCANVDGAFYLLPDVSYYFGKKYDGKEIKDSFDFCSYILEKAHVAIVPGGAFNAPNCVRIAYTNSMPKIQEGLDRLEKALKELN</sequence>
<dbReference type="RefSeq" id="WP_249303382.1">
    <property type="nucleotide sequence ID" value="NZ_CP060634.1"/>
</dbReference>
<dbReference type="AlphaFoldDB" id="A0A7G9G5D1"/>
<dbReference type="Gene3D" id="3.90.1150.10">
    <property type="entry name" value="Aspartate Aminotransferase, domain 1"/>
    <property type="match status" value="1"/>
</dbReference>
<dbReference type="KEGG" id="qdo:H9Q78_02265"/>
<dbReference type="GO" id="GO:0030170">
    <property type="term" value="F:pyridoxal phosphate binding"/>
    <property type="evidence" value="ECO:0007669"/>
    <property type="project" value="InterPro"/>
</dbReference>
<organism evidence="7 8">
    <name type="scientific">Qiania dongpingensis</name>
    <dbReference type="NCBI Taxonomy" id="2763669"/>
    <lineage>
        <taxon>Bacteria</taxon>
        <taxon>Bacillati</taxon>
        <taxon>Bacillota</taxon>
        <taxon>Clostridia</taxon>
        <taxon>Lachnospirales</taxon>
        <taxon>Lachnospiraceae</taxon>
        <taxon>Qiania</taxon>
    </lineage>
</organism>
<evidence type="ECO:0000256" key="4">
    <source>
        <dbReference type="ARBA" id="ARBA00022679"/>
    </source>
</evidence>
<evidence type="ECO:0000256" key="2">
    <source>
        <dbReference type="ARBA" id="ARBA00007441"/>
    </source>
</evidence>
<keyword evidence="3 7" id="KW-0032">Aminotransferase</keyword>
<dbReference type="InterPro" id="IPR015421">
    <property type="entry name" value="PyrdxlP-dep_Trfase_major"/>
</dbReference>
<comment type="similarity">
    <text evidence="2">Belongs to the class-I pyridoxal-phosphate-dependent aminotransferase family.</text>
</comment>
<dbReference type="PANTHER" id="PTHR46383:SF1">
    <property type="entry name" value="ASPARTATE AMINOTRANSFERASE"/>
    <property type="match status" value="1"/>
</dbReference>
<dbReference type="InterPro" id="IPR015424">
    <property type="entry name" value="PyrdxlP-dep_Trfase"/>
</dbReference>
<protein>
    <submittedName>
        <fullName evidence="7">Pyridoxal phosphate-dependent aminotransferase</fullName>
    </submittedName>
</protein>
<keyword evidence="8" id="KW-1185">Reference proteome</keyword>
<reference evidence="7 8" key="1">
    <citation type="submission" date="2020-08" db="EMBL/GenBank/DDBJ databases">
        <authorList>
            <person name="Liu C."/>
            <person name="Sun Q."/>
        </authorList>
    </citation>
    <scope>NUCLEOTIDE SEQUENCE [LARGE SCALE GENOMIC DNA]</scope>
    <source>
        <strain evidence="7 8">NSJ-38</strain>
    </source>
</reference>
<gene>
    <name evidence="7" type="ORF">H9Q78_02265</name>
</gene>
<evidence type="ECO:0000256" key="3">
    <source>
        <dbReference type="ARBA" id="ARBA00022576"/>
    </source>
</evidence>
<keyword evidence="5" id="KW-0663">Pyridoxal phosphate</keyword>
<dbReference type="InterPro" id="IPR015422">
    <property type="entry name" value="PyrdxlP-dep_Trfase_small"/>
</dbReference>